<dbReference type="SUPFAM" id="SSF54593">
    <property type="entry name" value="Glyoxalase/Bleomycin resistance protein/Dihydroxybiphenyl dioxygenase"/>
    <property type="match status" value="1"/>
</dbReference>
<dbReference type="RefSeq" id="WP_106162933.1">
    <property type="nucleotide sequence ID" value="NZ_PVUF01000003.1"/>
</dbReference>
<reference evidence="2 3" key="1">
    <citation type="submission" date="2018-03" db="EMBL/GenBank/DDBJ databases">
        <title>Genomic Encyclopedia of Archaeal and Bacterial Type Strains, Phase II (KMG-II): from individual species to whole genera.</title>
        <authorList>
            <person name="Goeker M."/>
        </authorList>
    </citation>
    <scope>NUCLEOTIDE SEQUENCE [LARGE SCALE GENOMIC DNA]</scope>
    <source>
        <strain evidence="2 3">DSM 25328</strain>
    </source>
</reference>
<dbReference type="InterPro" id="IPR037523">
    <property type="entry name" value="VOC_core"/>
</dbReference>
<dbReference type="PROSITE" id="PS51819">
    <property type="entry name" value="VOC"/>
    <property type="match status" value="1"/>
</dbReference>
<keyword evidence="2" id="KW-0560">Oxidoreductase</keyword>
<dbReference type="EMBL" id="PVUF01000003">
    <property type="protein sequence ID" value="PRZ48913.1"/>
    <property type="molecule type" value="Genomic_DNA"/>
</dbReference>
<organism evidence="2 3">
    <name type="scientific">Tritonibacter scottomollicae</name>
    <name type="common">Epibacterium scottomollicae</name>
    <dbReference type="NCBI Taxonomy" id="483013"/>
    <lineage>
        <taxon>Bacteria</taxon>
        <taxon>Pseudomonadati</taxon>
        <taxon>Pseudomonadota</taxon>
        <taxon>Alphaproteobacteria</taxon>
        <taxon>Rhodobacterales</taxon>
        <taxon>Paracoccaceae</taxon>
        <taxon>Tritonibacter</taxon>
    </lineage>
</organism>
<sequence>MQAGLGRIILYTKHIDEMVAFYTVLFGYTRQDAPGDRIVELRPSTAGIPILLHPAARSQKQGQACVKLVFDVADVSAFCADAADAGFAFGTIHDADGYQFSNCKDPSGNSVAVSSRAGSSANN</sequence>
<comment type="caution">
    <text evidence="2">The sequence shown here is derived from an EMBL/GenBank/DDBJ whole genome shotgun (WGS) entry which is preliminary data.</text>
</comment>
<evidence type="ECO:0000313" key="2">
    <source>
        <dbReference type="EMBL" id="PRZ48913.1"/>
    </source>
</evidence>
<dbReference type="OrthoDB" id="7849747at2"/>
<dbReference type="CDD" id="cd06587">
    <property type="entry name" value="VOC"/>
    <property type="match status" value="1"/>
</dbReference>
<accession>A0A2T1AK26</accession>
<dbReference type="Proteomes" id="UP000237718">
    <property type="component" value="Unassembled WGS sequence"/>
</dbReference>
<dbReference type="InterPro" id="IPR004360">
    <property type="entry name" value="Glyas_Fos-R_dOase_dom"/>
</dbReference>
<evidence type="ECO:0000313" key="3">
    <source>
        <dbReference type="Proteomes" id="UP000237718"/>
    </source>
</evidence>
<dbReference type="InterPro" id="IPR029068">
    <property type="entry name" value="Glyas_Bleomycin-R_OHBP_Dase"/>
</dbReference>
<protein>
    <submittedName>
        <fullName evidence="2">Glyoxalase/bleomycin resistance protein/dioxygenase superfamily protein</fullName>
    </submittedName>
</protein>
<dbReference type="Pfam" id="PF00903">
    <property type="entry name" value="Glyoxalase"/>
    <property type="match status" value="1"/>
</dbReference>
<name>A0A2T1AK26_TRISK</name>
<dbReference type="AlphaFoldDB" id="A0A2T1AK26"/>
<dbReference type="GO" id="GO:0051213">
    <property type="term" value="F:dioxygenase activity"/>
    <property type="evidence" value="ECO:0007669"/>
    <property type="project" value="UniProtKB-KW"/>
</dbReference>
<gene>
    <name evidence="2" type="ORF">CLV89_103228</name>
</gene>
<evidence type="ECO:0000259" key="1">
    <source>
        <dbReference type="PROSITE" id="PS51819"/>
    </source>
</evidence>
<proteinExistence type="predicted"/>
<dbReference type="Gene3D" id="3.10.180.10">
    <property type="entry name" value="2,3-Dihydroxybiphenyl 1,2-Dioxygenase, domain 1"/>
    <property type="match status" value="1"/>
</dbReference>
<feature type="domain" description="VOC" evidence="1">
    <location>
        <begin position="4"/>
        <end position="116"/>
    </location>
</feature>
<keyword evidence="2" id="KW-0223">Dioxygenase</keyword>